<comment type="subunit">
    <text evidence="8">Monomer.</text>
</comment>
<feature type="active site" description="S-selanylcysteine intermediate" evidence="8">
    <location>
        <position position="96"/>
    </location>
</feature>
<dbReference type="CDD" id="cd01520">
    <property type="entry name" value="RHOD_YbbB"/>
    <property type="match status" value="1"/>
</dbReference>
<comment type="catalytic activity">
    <reaction evidence="3">
        <text>5-methylaminomethyl-2-thiouridine(34) in tRNA + selenophosphate + (2E)-geranyl diphosphate + H2O + H(+) = 5-methylaminomethyl-2-selenouridine(34) in tRNA + (2E)-thiogeraniol + phosphate + diphosphate</text>
        <dbReference type="Rhea" id="RHEA:42716"/>
        <dbReference type="Rhea" id="RHEA-COMP:10195"/>
        <dbReference type="Rhea" id="RHEA-COMP:10196"/>
        <dbReference type="ChEBI" id="CHEBI:15377"/>
        <dbReference type="ChEBI" id="CHEBI:15378"/>
        <dbReference type="ChEBI" id="CHEBI:16144"/>
        <dbReference type="ChEBI" id="CHEBI:33019"/>
        <dbReference type="ChEBI" id="CHEBI:43474"/>
        <dbReference type="ChEBI" id="CHEBI:58057"/>
        <dbReference type="ChEBI" id="CHEBI:74455"/>
        <dbReference type="ChEBI" id="CHEBI:82743"/>
        <dbReference type="ChEBI" id="CHEBI:143703"/>
        <dbReference type="EC" id="2.9.1.3"/>
    </reaction>
    <physiologicalReaction direction="left-to-right" evidence="3">
        <dbReference type="Rhea" id="RHEA:42717"/>
    </physiologicalReaction>
</comment>
<dbReference type="InterPro" id="IPR001763">
    <property type="entry name" value="Rhodanese-like_dom"/>
</dbReference>
<keyword evidence="2 8" id="KW-0711">Selenium</keyword>
<dbReference type="HAMAP" id="MF_01622">
    <property type="entry name" value="tRNA_sel_U_synth"/>
    <property type="match status" value="1"/>
</dbReference>
<evidence type="ECO:0000256" key="4">
    <source>
        <dbReference type="ARBA" id="ARBA00055294"/>
    </source>
</evidence>
<evidence type="ECO:0000259" key="9">
    <source>
        <dbReference type="PROSITE" id="PS50206"/>
    </source>
</evidence>
<dbReference type="STRING" id="320778.ABT57_04515"/>
<comment type="catalytic activity">
    <reaction evidence="8">
        <text>5-methylaminomethyl-2-thiouridine(34) in tRNA + (2E)-geranyl diphosphate = 5-methylaminomethyl-S-(2E)-geranyl-thiouridine(34) in tRNA + diphosphate</text>
        <dbReference type="Rhea" id="RHEA:14085"/>
        <dbReference type="Rhea" id="RHEA-COMP:10195"/>
        <dbReference type="Rhea" id="RHEA-COMP:14654"/>
        <dbReference type="ChEBI" id="CHEBI:33019"/>
        <dbReference type="ChEBI" id="CHEBI:58057"/>
        <dbReference type="ChEBI" id="CHEBI:74455"/>
        <dbReference type="ChEBI" id="CHEBI:140632"/>
    </reaction>
</comment>
<evidence type="ECO:0000256" key="6">
    <source>
        <dbReference type="ARBA" id="ARBA00066463"/>
    </source>
</evidence>
<organism evidence="10 11">
    <name type="scientific">Photobacterium ganghwense</name>
    <dbReference type="NCBI Taxonomy" id="320778"/>
    <lineage>
        <taxon>Bacteria</taxon>
        <taxon>Pseudomonadati</taxon>
        <taxon>Pseudomonadota</taxon>
        <taxon>Gammaproteobacteria</taxon>
        <taxon>Vibrionales</taxon>
        <taxon>Vibrionaceae</taxon>
        <taxon>Photobacterium</taxon>
    </lineage>
</organism>
<dbReference type="PANTHER" id="PTHR30401:SF0">
    <property type="entry name" value="TRNA 2-SELENOURIDINE SYNTHASE"/>
    <property type="match status" value="1"/>
</dbReference>
<dbReference type="Gene3D" id="3.40.250.10">
    <property type="entry name" value="Rhodanese-like domain"/>
    <property type="match status" value="1"/>
</dbReference>
<dbReference type="Proteomes" id="UP000035909">
    <property type="component" value="Unassembled WGS sequence"/>
</dbReference>
<evidence type="ECO:0000256" key="2">
    <source>
        <dbReference type="ARBA" id="ARBA00023266"/>
    </source>
</evidence>
<keyword evidence="11" id="KW-1185">Reference proteome</keyword>
<dbReference type="NCBIfam" id="TIGR03167">
    <property type="entry name" value="tRNA_sel_U_synt"/>
    <property type="match status" value="1"/>
</dbReference>
<dbReference type="Pfam" id="PF26341">
    <property type="entry name" value="AAA_SelU"/>
    <property type="match status" value="1"/>
</dbReference>
<dbReference type="NCBIfam" id="NF008751">
    <property type="entry name" value="PRK11784.1-3"/>
    <property type="match status" value="1"/>
</dbReference>
<protein>
    <recommendedName>
        <fullName evidence="7 8">tRNA 2-selenouridine synthase</fullName>
        <ecNumber evidence="6 8">2.9.1.3</ecNumber>
    </recommendedName>
</protein>
<dbReference type="InterPro" id="IPR058840">
    <property type="entry name" value="AAA_SelU"/>
</dbReference>
<evidence type="ECO:0000256" key="3">
    <source>
        <dbReference type="ARBA" id="ARBA00050862"/>
    </source>
</evidence>
<feature type="domain" description="Rhodanese" evidence="9">
    <location>
        <begin position="13"/>
        <end position="136"/>
    </location>
</feature>
<dbReference type="GO" id="GO:0043828">
    <property type="term" value="F:tRNA 2-selenouridine synthase activity"/>
    <property type="evidence" value="ECO:0007669"/>
    <property type="project" value="UniProtKB-EC"/>
</dbReference>
<comment type="catalytic activity">
    <reaction evidence="8">
        <text>5-methylaminomethyl-S-(2E)-geranyl-thiouridine(34) in tRNA + selenophosphate + H(+) = 5-methylaminomethyl-2-(Se-phospho)selenouridine(34) in tRNA + (2E)-thiogeraniol</text>
        <dbReference type="Rhea" id="RHEA:60172"/>
        <dbReference type="Rhea" id="RHEA-COMP:14654"/>
        <dbReference type="Rhea" id="RHEA-COMP:15523"/>
        <dbReference type="ChEBI" id="CHEBI:15378"/>
        <dbReference type="ChEBI" id="CHEBI:16144"/>
        <dbReference type="ChEBI" id="CHEBI:140632"/>
        <dbReference type="ChEBI" id="CHEBI:143702"/>
        <dbReference type="ChEBI" id="CHEBI:143703"/>
    </reaction>
</comment>
<evidence type="ECO:0000313" key="10">
    <source>
        <dbReference type="EMBL" id="KLV10718.1"/>
    </source>
</evidence>
<gene>
    <name evidence="8" type="primary">selU</name>
    <name evidence="10" type="ORF">ABT57_04515</name>
</gene>
<dbReference type="PANTHER" id="PTHR30401">
    <property type="entry name" value="TRNA 2-SELENOURIDINE SYNTHASE"/>
    <property type="match status" value="1"/>
</dbReference>
<accession>A0A0J1HGI7</accession>
<dbReference type="FunFam" id="3.40.250.10:FF:000009">
    <property type="entry name" value="tRNA 2-selenouridine/geranyl-2-thiouridine synthase"/>
    <property type="match status" value="1"/>
</dbReference>
<dbReference type="InterPro" id="IPR036873">
    <property type="entry name" value="Rhodanese-like_dom_sf"/>
</dbReference>
<proteinExistence type="inferred from homology"/>
<dbReference type="SUPFAM" id="SSF52821">
    <property type="entry name" value="Rhodanese/Cell cycle control phosphatase"/>
    <property type="match status" value="1"/>
</dbReference>
<reference evidence="10 11" key="1">
    <citation type="submission" date="2015-05" db="EMBL/GenBank/DDBJ databases">
        <title>Photobacterium galathea sp. nov.</title>
        <authorList>
            <person name="Machado H."/>
            <person name="Gram L."/>
        </authorList>
    </citation>
    <scope>NUCLEOTIDE SEQUENCE [LARGE SCALE GENOMIC DNA]</scope>
    <source>
        <strain evidence="10 11">DSM 22954</strain>
    </source>
</reference>
<dbReference type="InterPro" id="IPR017582">
    <property type="entry name" value="SelU"/>
</dbReference>
<sequence>MARKNIEDYRELFIRDIPLMDMRAPVEFAQGAFPASVNHPLMTDSERQAVGTCYKQQGQEAAIALGHKLVCGETKAARVAQWKAFCEANPQGYLYCFRGGLRSRISQQWLKEAGVDYPMVIGGYKALRRFLIDTLEDIVIQPKTLIGGNTGCGKTQMLTELANGIDLEGAANHRGSSFGRYVSGQRTQIAFENTLAVDMLKKQAAGHSHLVYEDEGRIIGSVSLPLPLLKTMQQAPIALVDDPVDVRLERLLADYVVRMQQDFCLAYGDDAGWQQFAAYLAQGLFAIRKRLGYQRYENLLAVQQLAIHRMQVDGTLDGHYDWLHPLLSEYYDPMYAYQLSKKADRVVFRGRYVEVRDWLRDTTVK</sequence>
<evidence type="ECO:0000256" key="5">
    <source>
        <dbReference type="ARBA" id="ARBA00060843"/>
    </source>
</evidence>
<dbReference type="EC" id="2.9.1.3" evidence="6 8"/>
<evidence type="ECO:0000256" key="8">
    <source>
        <dbReference type="HAMAP-Rule" id="MF_01622"/>
    </source>
</evidence>
<dbReference type="SMART" id="SM00450">
    <property type="entry name" value="RHOD"/>
    <property type="match status" value="1"/>
</dbReference>
<evidence type="ECO:0000256" key="7">
    <source>
        <dbReference type="ARBA" id="ARBA00073823"/>
    </source>
</evidence>
<dbReference type="AlphaFoldDB" id="A0A0J1HGI7"/>
<dbReference type="GO" id="GO:0016765">
    <property type="term" value="F:transferase activity, transferring alkyl or aryl (other than methyl) groups"/>
    <property type="evidence" value="ECO:0007669"/>
    <property type="project" value="UniProtKB-UniRule"/>
</dbReference>
<dbReference type="OrthoDB" id="9808735at2"/>
<name>A0A0J1HGI7_9GAMM</name>
<dbReference type="GO" id="GO:0002098">
    <property type="term" value="P:tRNA wobble uridine modification"/>
    <property type="evidence" value="ECO:0007669"/>
    <property type="project" value="UniProtKB-UniRule"/>
</dbReference>
<evidence type="ECO:0000313" key="11">
    <source>
        <dbReference type="Proteomes" id="UP000035909"/>
    </source>
</evidence>
<comment type="catalytic activity">
    <reaction evidence="8">
        <text>5-methylaminomethyl-2-(Se-phospho)selenouridine(34) in tRNA + H2O = 5-methylaminomethyl-2-selenouridine(34) in tRNA + phosphate</text>
        <dbReference type="Rhea" id="RHEA:60176"/>
        <dbReference type="Rhea" id="RHEA-COMP:10196"/>
        <dbReference type="Rhea" id="RHEA-COMP:15523"/>
        <dbReference type="ChEBI" id="CHEBI:15377"/>
        <dbReference type="ChEBI" id="CHEBI:43474"/>
        <dbReference type="ChEBI" id="CHEBI:82743"/>
        <dbReference type="ChEBI" id="CHEBI:143702"/>
    </reaction>
</comment>
<dbReference type="PATRIC" id="fig|320778.3.peg.970"/>
<dbReference type="RefSeq" id="WP_047884018.1">
    <property type="nucleotide sequence ID" value="NZ_CP071325.1"/>
</dbReference>
<comment type="function">
    <text evidence="4 8">Involved in the post-transcriptional modification of the uridine at the wobble position (U34) of tRNA(Lys), tRNA(Glu) and tRNA(Gln). Catalyzes the conversion of 2-thiouridine (S2U-RNA) to 2-selenouridine (Se2U-RNA). Acts in a two-step process involving geranylation of 2-thiouridine (S2U) to S-geranyl-2-thiouridine (geS2U) and subsequent selenation of the latter derivative to 2-selenouridine (Se2U) in the tRNA chain.</text>
</comment>
<comment type="similarity">
    <text evidence="5 8">Belongs to the SelU family.</text>
</comment>
<keyword evidence="1 8" id="KW-0808">Transferase</keyword>
<dbReference type="EMBL" id="LDOU01000005">
    <property type="protein sequence ID" value="KLV10718.1"/>
    <property type="molecule type" value="Genomic_DNA"/>
</dbReference>
<evidence type="ECO:0000256" key="1">
    <source>
        <dbReference type="ARBA" id="ARBA00022679"/>
    </source>
</evidence>
<dbReference type="PROSITE" id="PS50206">
    <property type="entry name" value="RHODANESE_3"/>
    <property type="match status" value="1"/>
</dbReference>
<comment type="caution">
    <text evidence="10">The sequence shown here is derived from an EMBL/GenBank/DDBJ whole genome shotgun (WGS) entry which is preliminary data.</text>
</comment>